<dbReference type="PANTHER" id="PTHR43179:SF11">
    <property type="entry name" value="GLYCOSYL TRANSFERASE"/>
    <property type="match status" value="1"/>
</dbReference>
<dbReference type="EMBL" id="LR589078">
    <property type="protein sequence ID" value="VTO97255.1"/>
    <property type="molecule type" value="Genomic_DNA"/>
</dbReference>
<gene>
    <name evidence="1" type="ORF">BIN_B_01975</name>
</gene>
<sequence>MSLLIAVPVFGQHDYTHALIDDLDREGADYLIIDNRGDYPKISNERVITPGENLGWARGSDLGFRTAFSEGYTHAMTLNNDTRLSKGFVAGLLDPSLPDDAGIVGPMIDQGFPCAIPDQQPEAANYVPRPQYRAVPAVEGTALMMSRECWDALDGMDLRSFGRYGWGIDLDLALRARNAGFGVYVTERAYINHFGGKTAKANFGSWRYEWNANYALVRGLGRVHGRKWREQFDGALMGGDGPTGWRAKAMLTAAMAGEAAAFVDAHRRQSRSNSGKR</sequence>
<reference evidence="1" key="1">
    <citation type="submission" date="2019-05" db="EMBL/GenBank/DDBJ databases">
        <authorList>
            <person name="Naeem R."/>
            <person name="Antony C."/>
            <person name="Guan Q."/>
        </authorList>
    </citation>
    <scope>NUCLEOTIDE SEQUENCE</scope>
    <source>
        <strain evidence="1">2</strain>
    </source>
</reference>
<evidence type="ECO:0000313" key="1">
    <source>
        <dbReference type="EMBL" id="VTO97255.1"/>
    </source>
</evidence>
<accession>A0A653EKI9</accession>
<dbReference type="SUPFAM" id="SSF53448">
    <property type="entry name" value="Nucleotide-diphospho-sugar transferases"/>
    <property type="match status" value="1"/>
</dbReference>
<dbReference type="InterPro" id="IPR029044">
    <property type="entry name" value="Nucleotide-diphossugar_trans"/>
</dbReference>
<protein>
    <submittedName>
        <fullName evidence="1">Uncharacterized protein</fullName>
    </submittedName>
</protein>
<dbReference type="PANTHER" id="PTHR43179">
    <property type="entry name" value="RHAMNOSYLTRANSFERASE WBBL"/>
    <property type="match status" value="1"/>
</dbReference>
<name>A0A653EKI9_9MYCO</name>
<organism evidence="1">
    <name type="scientific">Mycobacterium riyadhense</name>
    <dbReference type="NCBI Taxonomy" id="486698"/>
    <lineage>
        <taxon>Bacteria</taxon>
        <taxon>Bacillati</taxon>
        <taxon>Actinomycetota</taxon>
        <taxon>Actinomycetes</taxon>
        <taxon>Mycobacteriales</taxon>
        <taxon>Mycobacteriaceae</taxon>
        <taxon>Mycobacterium</taxon>
    </lineage>
</organism>
<proteinExistence type="predicted"/>
<dbReference type="AlphaFoldDB" id="A0A653EKI9"/>
<dbReference type="Gene3D" id="3.90.550.10">
    <property type="entry name" value="Spore Coat Polysaccharide Biosynthesis Protein SpsA, Chain A"/>
    <property type="match status" value="1"/>
</dbReference>